<keyword evidence="4" id="KW-1185">Reference proteome</keyword>
<sequence>MSDDVAGAVADSDQQSDSNAAVCDTEEQCPVEIVLTIRREQEWAKNPDLETKDAQEGGTISSFDLVAKQGATVLKTVTGKMLEAAGPSSREAGSDQRITAGTYGMIVNPGSKGPYRFIQTDQGTARTRFGNRGLVNIHSGNKPTHIEGCLLPGGGSVVKDEGSETGEYPYVTGSKDKLAEITGLIDEYGTTESRTTYDGQNSYSNSYYSNVTVIIHEISGTTQ</sequence>
<feature type="region of interest" description="Disordered" evidence="1">
    <location>
        <begin position="1"/>
        <end position="24"/>
    </location>
</feature>
<dbReference type="EMBL" id="ASRX01000084">
    <property type="protein sequence ID" value="EYF01300.1"/>
    <property type="molecule type" value="Genomic_DNA"/>
</dbReference>
<dbReference type="STRING" id="1192034.CAP_8454"/>
<protein>
    <submittedName>
        <fullName evidence="3">Uropathogenic specific protein</fullName>
    </submittedName>
</protein>
<dbReference type="Proteomes" id="UP000019678">
    <property type="component" value="Unassembled WGS sequence"/>
</dbReference>
<feature type="compositionally biased region" description="Low complexity" evidence="1">
    <location>
        <begin position="1"/>
        <end position="13"/>
    </location>
</feature>
<feature type="domain" description="DUF5675" evidence="2">
    <location>
        <begin position="75"/>
        <end position="157"/>
    </location>
</feature>
<dbReference type="AlphaFoldDB" id="A0A017SXF1"/>
<reference evidence="3 4" key="1">
    <citation type="submission" date="2013-05" db="EMBL/GenBank/DDBJ databases">
        <title>Genome assembly of Chondromyces apiculatus DSM 436.</title>
        <authorList>
            <person name="Sharma G."/>
            <person name="Khatri I."/>
            <person name="Kaur C."/>
            <person name="Mayilraj S."/>
            <person name="Subramanian S."/>
        </authorList>
    </citation>
    <scope>NUCLEOTIDE SEQUENCE [LARGE SCALE GENOMIC DNA]</scope>
    <source>
        <strain evidence="3 4">DSM 436</strain>
    </source>
</reference>
<evidence type="ECO:0000259" key="2">
    <source>
        <dbReference type="Pfam" id="PF18925"/>
    </source>
</evidence>
<evidence type="ECO:0000313" key="4">
    <source>
        <dbReference type="Proteomes" id="UP000019678"/>
    </source>
</evidence>
<accession>A0A017SXF1</accession>
<dbReference type="RefSeq" id="WP_052376643.1">
    <property type="nucleotide sequence ID" value="NZ_ASRX01000084.1"/>
</dbReference>
<evidence type="ECO:0000313" key="3">
    <source>
        <dbReference type="EMBL" id="EYF01300.1"/>
    </source>
</evidence>
<dbReference type="OrthoDB" id="961266at2"/>
<proteinExistence type="predicted"/>
<dbReference type="InterPro" id="IPR043732">
    <property type="entry name" value="DUF5675"/>
</dbReference>
<comment type="caution">
    <text evidence="3">The sequence shown here is derived from an EMBL/GenBank/DDBJ whole genome shotgun (WGS) entry which is preliminary data.</text>
</comment>
<gene>
    <name evidence="3" type="ORF">CAP_8454</name>
</gene>
<name>A0A017SXF1_9BACT</name>
<evidence type="ECO:0000256" key="1">
    <source>
        <dbReference type="SAM" id="MobiDB-lite"/>
    </source>
</evidence>
<dbReference type="Pfam" id="PF18925">
    <property type="entry name" value="DUF5675"/>
    <property type="match status" value="1"/>
</dbReference>
<organism evidence="3 4">
    <name type="scientific">Chondromyces apiculatus DSM 436</name>
    <dbReference type="NCBI Taxonomy" id="1192034"/>
    <lineage>
        <taxon>Bacteria</taxon>
        <taxon>Pseudomonadati</taxon>
        <taxon>Myxococcota</taxon>
        <taxon>Polyangia</taxon>
        <taxon>Polyangiales</taxon>
        <taxon>Polyangiaceae</taxon>
        <taxon>Chondromyces</taxon>
    </lineage>
</organism>